<reference evidence="1 2" key="1">
    <citation type="submission" date="2018-06" db="EMBL/GenBank/DDBJ databases">
        <title>Bacteria isolated from soil of Wuhan.</title>
        <authorList>
            <person name="Wei X."/>
            <person name="Chunhua H."/>
        </authorList>
    </citation>
    <scope>NUCLEOTIDE SEQUENCE [LARGE SCALE GENOMIC DNA]</scope>
    <source>
        <strain evidence="2">xwS2</strain>
    </source>
</reference>
<dbReference type="Proteomes" id="UP000288983">
    <property type="component" value="Unassembled WGS sequence"/>
</dbReference>
<name>A0A444A0T6_9PSED</name>
<gene>
    <name evidence="1" type="ORF">DM813_00150</name>
</gene>
<evidence type="ECO:0000313" key="2">
    <source>
        <dbReference type="Proteomes" id="UP000288983"/>
    </source>
</evidence>
<dbReference type="AlphaFoldDB" id="A0A444A0T6"/>
<proteinExistence type="predicted"/>
<protein>
    <submittedName>
        <fullName evidence="1">Uncharacterized protein</fullName>
    </submittedName>
</protein>
<evidence type="ECO:0000313" key="1">
    <source>
        <dbReference type="EMBL" id="RWU27263.1"/>
    </source>
</evidence>
<sequence>MPTEPPSFSLRELVRLSGETKIQADFCALERKAQEEMDKRAADHLAWLDSELLERALDFYDRQQPVWGQAFAAQIAQCVLGMNGCPQGAARLAAWWADTSIAKQNLVGRALTRNQADIEAETRIAFAKA</sequence>
<organism evidence="1 2">
    <name type="scientific">Pseudomonas alkylphenolica</name>
    <dbReference type="NCBI Taxonomy" id="237609"/>
    <lineage>
        <taxon>Bacteria</taxon>
        <taxon>Pseudomonadati</taxon>
        <taxon>Pseudomonadota</taxon>
        <taxon>Gammaproteobacteria</taxon>
        <taxon>Pseudomonadales</taxon>
        <taxon>Pseudomonadaceae</taxon>
        <taxon>Pseudomonas</taxon>
    </lineage>
</organism>
<feature type="non-terminal residue" evidence="1">
    <location>
        <position position="129"/>
    </location>
</feature>
<accession>A0A444A0T6</accession>
<dbReference type="EMBL" id="QJRG01000030">
    <property type="protein sequence ID" value="RWU27263.1"/>
    <property type="molecule type" value="Genomic_DNA"/>
</dbReference>
<comment type="caution">
    <text evidence="1">The sequence shown here is derived from an EMBL/GenBank/DDBJ whole genome shotgun (WGS) entry which is preliminary data.</text>
</comment>